<protein>
    <submittedName>
        <fullName evidence="6">Zinc finger MYND domain-containing protein</fullName>
    </submittedName>
</protein>
<evidence type="ECO:0000256" key="2">
    <source>
        <dbReference type="ARBA" id="ARBA00022771"/>
    </source>
</evidence>
<evidence type="ECO:0000256" key="1">
    <source>
        <dbReference type="ARBA" id="ARBA00022723"/>
    </source>
</evidence>
<proteinExistence type="predicted"/>
<dbReference type="KEGG" id="egl:EGR_04738"/>
<evidence type="ECO:0000259" key="5">
    <source>
        <dbReference type="PROSITE" id="PS50865"/>
    </source>
</evidence>
<dbReference type="EMBL" id="APAU02000031">
    <property type="protein sequence ID" value="EUB60356.1"/>
    <property type="molecule type" value="Genomic_DNA"/>
</dbReference>
<dbReference type="GO" id="GO:0034451">
    <property type="term" value="C:centriolar satellite"/>
    <property type="evidence" value="ECO:0007669"/>
    <property type="project" value="TreeGrafter"/>
</dbReference>
<dbReference type="CTD" id="36340453"/>
<sequence>MIFLPARRPIKAKAEKWWYIPPDCIVTFEIRIYCLMAGEFQYIIFPAEAEAFVEFLADLDYDCYGKEQWYKQHSYLDKLNMQVNLSSFAVASARSGSDEFVKEFIISHQKVGFLIRDLVATELWHRKIFKRLMKCLPENLPTFPLYVTLYHELVLANILETVTYHTDVVDCLNDDAVDLCDWCHRALCRLANAVSIKEKKANIRILKDQPKPSETNKEELQRQTDIFTYEVGMKAISLTRHLIEHCCGVYADTVASSTTMALSMARRLLHTHDFLCLLCHLIELAPWSCEEATTSMRPLRYQWHESGCWVSETDEKNWTSVTKSEGQVWLSIHQLLFSGVMGVVSYEVVGSSVRRQALLRLRPFLTEALIDVIPVLGHLRRFLEEFAVSEVAAVARSVSAVSSAAAVAQLCHIEDVPQIHDGILHRYKGRWDEEVSDFLERIQLKENAEAAQRAASRWAEAFSEETVDALFGSTGSGNANGHGDSEAVFEHPLLRTPRCVICGEVATKRCSRCRQEWYCRRQCQVKHWPRHKRACDMLFASNTD</sequence>
<keyword evidence="3" id="KW-0862">Zinc</keyword>
<dbReference type="PROSITE" id="PS01360">
    <property type="entry name" value="ZF_MYND_1"/>
    <property type="match status" value="1"/>
</dbReference>
<reference evidence="6 7" key="1">
    <citation type="journal article" date="2013" name="Nat. Genet.">
        <title>The genome of the hydatid tapeworm Echinococcus granulosus.</title>
        <authorList>
            <person name="Zheng H."/>
            <person name="Zhang W."/>
            <person name="Zhang L."/>
            <person name="Zhang Z."/>
            <person name="Li J."/>
            <person name="Lu G."/>
            <person name="Zhu Y."/>
            <person name="Wang Y."/>
            <person name="Huang Y."/>
            <person name="Liu J."/>
            <person name="Kang H."/>
            <person name="Chen J."/>
            <person name="Wang L."/>
            <person name="Chen A."/>
            <person name="Yu S."/>
            <person name="Gao Z."/>
            <person name="Jin L."/>
            <person name="Gu W."/>
            <person name="Wang Z."/>
            <person name="Zhao L."/>
            <person name="Shi B."/>
            <person name="Wen H."/>
            <person name="Lin R."/>
            <person name="Jones M.K."/>
            <person name="Brejova B."/>
            <person name="Vinar T."/>
            <person name="Zhao G."/>
            <person name="McManus D.P."/>
            <person name="Chen Z."/>
            <person name="Zhou Y."/>
            <person name="Wang S."/>
        </authorList>
    </citation>
    <scope>NUCLEOTIDE SEQUENCE [LARGE SCALE GENOMIC DNA]</scope>
</reference>
<dbReference type="AlphaFoldDB" id="W6UH56"/>
<dbReference type="InterPro" id="IPR002893">
    <property type="entry name" value="Znf_MYND"/>
</dbReference>
<comment type="caution">
    <text evidence="6">The sequence shown here is derived from an EMBL/GenBank/DDBJ whole genome shotgun (WGS) entry which is preliminary data.</text>
</comment>
<accession>W6UH56</accession>
<feature type="domain" description="MYND-type" evidence="5">
    <location>
        <begin position="499"/>
        <end position="535"/>
    </location>
</feature>
<dbReference type="STRING" id="6210.W6UH56"/>
<dbReference type="OrthoDB" id="432970at2759"/>
<evidence type="ECO:0000256" key="4">
    <source>
        <dbReference type="PROSITE-ProRule" id="PRU00134"/>
    </source>
</evidence>
<dbReference type="PANTHER" id="PTHR13244">
    <property type="entry name" value="ZINC FINGER MYND DOMAIN CONTAINING PROTEIN 10"/>
    <property type="match status" value="1"/>
</dbReference>
<keyword evidence="1" id="KW-0479">Metal-binding</keyword>
<dbReference type="PROSITE" id="PS50865">
    <property type="entry name" value="ZF_MYND_2"/>
    <property type="match status" value="1"/>
</dbReference>
<dbReference type="GO" id="GO:0044458">
    <property type="term" value="P:motile cilium assembly"/>
    <property type="evidence" value="ECO:0007669"/>
    <property type="project" value="TreeGrafter"/>
</dbReference>
<keyword evidence="2 4" id="KW-0863">Zinc-finger</keyword>
<dbReference type="OMA" id="LIHEAYC"/>
<dbReference type="GeneID" id="36340453"/>
<dbReference type="GO" id="GO:0036158">
    <property type="term" value="P:outer dynein arm assembly"/>
    <property type="evidence" value="ECO:0007669"/>
    <property type="project" value="TreeGrafter"/>
</dbReference>
<dbReference type="Gene3D" id="6.10.140.2220">
    <property type="match status" value="1"/>
</dbReference>
<gene>
    <name evidence="6" type="ORF">EGR_04738</name>
</gene>
<dbReference type="GO" id="GO:0005737">
    <property type="term" value="C:cytoplasm"/>
    <property type="evidence" value="ECO:0007669"/>
    <property type="project" value="TreeGrafter"/>
</dbReference>
<evidence type="ECO:0000256" key="3">
    <source>
        <dbReference type="ARBA" id="ARBA00022833"/>
    </source>
</evidence>
<dbReference type="GO" id="GO:0036159">
    <property type="term" value="P:inner dynein arm assembly"/>
    <property type="evidence" value="ECO:0007669"/>
    <property type="project" value="TreeGrafter"/>
</dbReference>
<dbReference type="PANTHER" id="PTHR13244:SF7">
    <property type="entry name" value="ZINC FINGER MYND DOMAIN-CONTAINING PROTEIN 10"/>
    <property type="match status" value="1"/>
</dbReference>
<organism evidence="6 7">
    <name type="scientific">Echinococcus granulosus</name>
    <name type="common">Hydatid tapeworm</name>
    <dbReference type="NCBI Taxonomy" id="6210"/>
    <lineage>
        <taxon>Eukaryota</taxon>
        <taxon>Metazoa</taxon>
        <taxon>Spiralia</taxon>
        <taxon>Lophotrochozoa</taxon>
        <taxon>Platyhelminthes</taxon>
        <taxon>Cestoda</taxon>
        <taxon>Eucestoda</taxon>
        <taxon>Cyclophyllidea</taxon>
        <taxon>Taeniidae</taxon>
        <taxon>Echinococcus</taxon>
        <taxon>Echinococcus granulosus group</taxon>
    </lineage>
</organism>
<name>W6UH56_ECHGR</name>
<dbReference type="RefSeq" id="XP_024351552.1">
    <property type="nucleotide sequence ID" value="XM_024493987.1"/>
</dbReference>
<evidence type="ECO:0000313" key="6">
    <source>
        <dbReference type="EMBL" id="EUB60356.1"/>
    </source>
</evidence>
<keyword evidence="7" id="KW-1185">Reference proteome</keyword>
<dbReference type="SUPFAM" id="SSF144232">
    <property type="entry name" value="HIT/MYND zinc finger-like"/>
    <property type="match status" value="1"/>
</dbReference>
<dbReference type="GO" id="GO:0008270">
    <property type="term" value="F:zinc ion binding"/>
    <property type="evidence" value="ECO:0007669"/>
    <property type="project" value="UniProtKB-KW"/>
</dbReference>
<dbReference type="InterPro" id="IPR052298">
    <property type="entry name" value="ZMYND10"/>
</dbReference>
<dbReference type="Pfam" id="PF01753">
    <property type="entry name" value="zf-MYND"/>
    <property type="match status" value="1"/>
</dbReference>
<evidence type="ECO:0000313" key="7">
    <source>
        <dbReference type="Proteomes" id="UP000019149"/>
    </source>
</evidence>
<dbReference type="Proteomes" id="UP000019149">
    <property type="component" value="Unassembled WGS sequence"/>
</dbReference>